<feature type="region of interest" description="Disordered" evidence="1">
    <location>
        <begin position="160"/>
        <end position="198"/>
    </location>
</feature>
<gene>
    <name evidence="2" type="ORF">MGAL_10B081702</name>
</gene>
<dbReference type="AlphaFoldDB" id="A0A8B6GIA8"/>
<accession>A0A8B6GIA8</accession>
<reference evidence="2" key="1">
    <citation type="submission" date="2018-11" db="EMBL/GenBank/DDBJ databases">
        <authorList>
            <person name="Alioto T."/>
            <person name="Alioto T."/>
        </authorList>
    </citation>
    <scope>NUCLEOTIDE SEQUENCE</scope>
</reference>
<keyword evidence="3" id="KW-1185">Reference proteome</keyword>
<dbReference type="EMBL" id="UYJE01008506">
    <property type="protein sequence ID" value="VDI64466.1"/>
    <property type="molecule type" value="Genomic_DNA"/>
</dbReference>
<name>A0A8B6GIA8_MYTGA</name>
<sequence>MGICFASLSKVGIPPEVDSSGNNPPQVIRADIYADLETYLFESFGWVYELQQTFADEVLQSPRMISILRRQVKQKIAKSKVIKPLSNDVAEQILIHIYKEKKWLKRSRKIIKDVMAKLRDVYEHEPRFINNQNNSYTLIAKLTNFLVMLDIRIKQIPNQSPVDAQCSDDSETEESSEKRGKACGNKQVGENESSSDGEFCVTRKSDRHQHDFKLLYECTLILEIERDNFSLLYTLIECEQCVD</sequence>
<dbReference type="Proteomes" id="UP000596742">
    <property type="component" value="Unassembled WGS sequence"/>
</dbReference>
<organism evidence="2 3">
    <name type="scientific">Mytilus galloprovincialis</name>
    <name type="common">Mediterranean mussel</name>
    <dbReference type="NCBI Taxonomy" id="29158"/>
    <lineage>
        <taxon>Eukaryota</taxon>
        <taxon>Metazoa</taxon>
        <taxon>Spiralia</taxon>
        <taxon>Lophotrochozoa</taxon>
        <taxon>Mollusca</taxon>
        <taxon>Bivalvia</taxon>
        <taxon>Autobranchia</taxon>
        <taxon>Pteriomorphia</taxon>
        <taxon>Mytilida</taxon>
        <taxon>Mytiloidea</taxon>
        <taxon>Mytilidae</taxon>
        <taxon>Mytilinae</taxon>
        <taxon>Mytilus</taxon>
    </lineage>
</organism>
<proteinExistence type="predicted"/>
<comment type="caution">
    <text evidence="2">The sequence shown here is derived from an EMBL/GenBank/DDBJ whole genome shotgun (WGS) entry which is preliminary data.</text>
</comment>
<evidence type="ECO:0000256" key="1">
    <source>
        <dbReference type="SAM" id="MobiDB-lite"/>
    </source>
</evidence>
<dbReference type="OrthoDB" id="10517366at2759"/>
<evidence type="ECO:0000313" key="2">
    <source>
        <dbReference type="EMBL" id="VDI64466.1"/>
    </source>
</evidence>
<protein>
    <submittedName>
        <fullName evidence="2">Uncharacterized protein</fullName>
    </submittedName>
</protein>
<evidence type="ECO:0000313" key="3">
    <source>
        <dbReference type="Proteomes" id="UP000596742"/>
    </source>
</evidence>